<evidence type="ECO:0000313" key="2">
    <source>
        <dbReference type="Proteomes" id="UP001432146"/>
    </source>
</evidence>
<gene>
    <name evidence="1" type="ORF">QLX08_009694</name>
</gene>
<sequence length="96" mass="11231">MEARQLLGIGGRVQFLALIDFQCQNNECGSKRGGTREKGEREDEERMWFYASIKWHFAIRLHTNVYDTHSSLFLEDQHPDESYMSGFPVFRSSKVL</sequence>
<accession>A0AAW0ZF49</accession>
<reference evidence="1 2" key="1">
    <citation type="submission" date="2024-05" db="EMBL/GenBank/DDBJ databases">
        <title>The nuclear and mitochondrial genome assemblies of Tetragonisca angustula (Apidae: Meliponini), a tiny yet remarkable pollinator in the Neotropics.</title>
        <authorList>
            <person name="Ferrari R."/>
            <person name="Ricardo P.C."/>
            <person name="Dias F.C."/>
            <person name="Araujo N.S."/>
            <person name="Soares D.O."/>
            <person name="Zhou Q.-S."/>
            <person name="Zhu C.-D."/>
            <person name="Coutinho L."/>
            <person name="Airas M.C."/>
            <person name="Batista T.M."/>
        </authorList>
    </citation>
    <scope>NUCLEOTIDE SEQUENCE [LARGE SCALE GENOMIC DNA]</scope>
    <source>
        <strain evidence="1">ASF017062</strain>
        <tissue evidence="1">Abdomen</tissue>
    </source>
</reference>
<organism evidence="1 2">
    <name type="scientific">Tetragonisca angustula</name>
    <dbReference type="NCBI Taxonomy" id="166442"/>
    <lineage>
        <taxon>Eukaryota</taxon>
        <taxon>Metazoa</taxon>
        <taxon>Ecdysozoa</taxon>
        <taxon>Arthropoda</taxon>
        <taxon>Hexapoda</taxon>
        <taxon>Insecta</taxon>
        <taxon>Pterygota</taxon>
        <taxon>Neoptera</taxon>
        <taxon>Endopterygota</taxon>
        <taxon>Hymenoptera</taxon>
        <taxon>Apocrita</taxon>
        <taxon>Aculeata</taxon>
        <taxon>Apoidea</taxon>
        <taxon>Anthophila</taxon>
        <taxon>Apidae</taxon>
        <taxon>Tetragonisca</taxon>
    </lineage>
</organism>
<keyword evidence="2" id="KW-1185">Reference proteome</keyword>
<protein>
    <submittedName>
        <fullName evidence="1">Uncharacterized protein</fullName>
    </submittedName>
</protein>
<evidence type="ECO:0000313" key="1">
    <source>
        <dbReference type="EMBL" id="KAK9296238.1"/>
    </source>
</evidence>
<dbReference type="AlphaFoldDB" id="A0AAW0ZF49"/>
<comment type="caution">
    <text evidence="1">The sequence shown here is derived from an EMBL/GenBank/DDBJ whole genome shotgun (WGS) entry which is preliminary data.</text>
</comment>
<proteinExistence type="predicted"/>
<name>A0AAW0ZF49_9HYME</name>
<dbReference type="EMBL" id="JAWNGG020000219">
    <property type="protein sequence ID" value="KAK9296238.1"/>
    <property type="molecule type" value="Genomic_DNA"/>
</dbReference>
<dbReference type="Proteomes" id="UP001432146">
    <property type="component" value="Unassembled WGS sequence"/>
</dbReference>